<dbReference type="AlphaFoldDB" id="Q2SFE3"/>
<dbReference type="KEGG" id="hch:HCH_03909"/>
<protein>
    <submittedName>
        <fullName evidence="1">Uncharacterized protein</fullName>
    </submittedName>
</protein>
<proteinExistence type="predicted"/>
<sequence length="117" mass="13837">MYILEGSPFMIRKMRLKRARDVRESPGMFYWGLDELEKEIAELPRDTSDLPPGEYWRAVVGVSSYKCQEGGAYKREKKTLTICWHQEEEEPIEKLRRIVSQIDFEALCVTELVEEYD</sequence>
<dbReference type="EMBL" id="CP000155">
    <property type="protein sequence ID" value="ABC30631.1"/>
    <property type="molecule type" value="Genomic_DNA"/>
</dbReference>
<dbReference type="Proteomes" id="UP000000238">
    <property type="component" value="Chromosome"/>
</dbReference>
<reference evidence="1 2" key="1">
    <citation type="journal article" date="2005" name="Nucleic Acids Res.">
        <title>Genomic blueprint of Hahella chejuensis, a marine microbe producing an algicidal agent.</title>
        <authorList>
            <person name="Jeong H."/>
            <person name="Yim J.H."/>
            <person name="Lee C."/>
            <person name="Choi S.-H."/>
            <person name="Park Y.K."/>
            <person name="Yoon S.H."/>
            <person name="Hur C.-G."/>
            <person name="Kang H.-Y."/>
            <person name="Kim D."/>
            <person name="Lee H.H."/>
            <person name="Park K.H."/>
            <person name="Park S.-H."/>
            <person name="Park H.-S."/>
            <person name="Lee H.K."/>
            <person name="Oh T.K."/>
            <person name="Kim J.F."/>
        </authorList>
    </citation>
    <scope>NUCLEOTIDE SEQUENCE [LARGE SCALE GENOMIC DNA]</scope>
    <source>
        <strain evidence="1 2">KCTC 2396</strain>
    </source>
</reference>
<dbReference type="HOGENOM" id="CLU_2081514_0_0_6"/>
<gene>
    <name evidence="1" type="ordered locus">HCH_03909</name>
</gene>
<accession>Q2SFE3</accession>
<name>Q2SFE3_HAHCH</name>
<evidence type="ECO:0000313" key="2">
    <source>
        <dbReference type="Proteomes" id="UP000000238"/>
    </source>
</evidence>
<evidence type="ECO:0000313" key="1">
    <source>
        <dbReference type="EMBL" id="ABC30631.1"/>
    </source>
</evidence>
<organism evidence="1 2">
    <name type="scientific">Hahella chejuensis (strain KCTC 2396)</name>
    <dbReference type="NCBI Taxonomy" id="349521"/>
    <lineage>
        <taxon>Bacteria</taxon>
        <taxon>Pseudomonadati</taxon>
        <taxon>Pseudomonadota</taxon>
        <taxon>Gammaproteobacteria</taxon>
        <taxon>Oceanospirillales</taxon>
        <taxon>Hahellaceae</taxon>
        <taxon>Hahella</taxon>
    </lineage>
</organism>
<keyword evidence="2" id="KW-1185">Reference proteome</keyword>